<dbReference type="InterPro" id="IPR047153">
    <property type="entry name" value="TRIM45/56/19-like"/>
</dbReference>
<dbReference type="AlphaFoldDB" id="A0A8B6GAE3"/>
<dbReference type="PANTHER" id="PTHR25462:SF305">
    <property type="entry name" value="RING-TYPE DOMAIN-CONTAINING PROTEIN"/>
    <property type="match status" value="1"/>
</dbReference>
<feature type="non-terminal residue" evidence="2">
    <location>
        <position position="1"/>
    </location>
</feature>
<dbReference type="PANTHER" id="PTHR25462">
    <property type="entry name" value="BONUS, ISOFORM C-RELATED"/>
    <property type="match status" value="1"/>
</dbReference>
<accession>A0A8B6GAE3</accession>
<name>A0A8B6GAE3_MYTGA</name>
<keyword evidence="1" id="KW-0175">Coiled coil</keyword>
<dbReference type="OrthoDB" id="6128852at2759"/>
<evidence type="ECO:0000313" key="3">
    <source>
        <dbReference type="Proteomes" id="UP000596742"/>
    </source>
</evidence>
<dbReference type="EMBL" id="UYJE01008100">
    <property type="protein sequence ID" value="VDI61009.1"/>
    <property type="molecule type" value="Genomic_DNA"/>
</dbReference>
<gene>
    <name evidence="2" type="ORF">MGAL_10B051747</name>
</gene>
<dbReference type="Gene3D" id="3.30.160.60">
    <property type="entry name" value="Classic Zinc Finger"/>
    <property type="match status" value="1"/>
</dbReference>
<dbReference type="SUPFAM" id="SSF63825">
    <property type="entry name" value="YWTD domain"/>
    <property type="match status" value="1"/>
</dbReference>
<evidence type="ECO:0008006" key="4">
    <source>
        <dbReference type="Google" id="ProtNLM"/>
    </source>
</evidence>
<protein>
    <recommendedName>
        <fullName evidence="4">B box-type domain-containing protein</fullName>
    </recommendedName>
</protein>
<organism evidence="2 3">
    <name type="scientific">Mytilus galloprovincialis</name>
    <name type="common">Mediterranean mussel</name>
    <dbReference type="NCBI Taxonomy" id="29158"/>
    <lineage>
        <taxon>Eukaryota</taxon>
        <taxon>Metazoa</taxon>
        <taxon>Spiralia</taxon>
        <taxon>Lophotrochozoa</taxon>
        <taxon>Mollusca</taxon>
        <taxon>Bivalvia</taxon>
        <taxon>Autobranchia</taxon>
        <taxon>Pteriomorphia</taxon>
        <taxon>Mytilida</taxon>
        <taxon>Mytiloidea</taxon>
        <taxon>Mytilidae</taxon>
        <taxon>Mytilinae</taxon>
        <taxon>Mytilus</taxon>
    </lineage>
</organism>
<dbReference type="CDD" id="cd19757">
    <property type="entry name" value="Bbox1"/>
    <property type="match status" value="1"/>
</dbReference>
<proteinExistence type="predicted"/>
<dbReference type="Proteomes" id="UP000596742">
    <property type="component" value="Unassembled WGS sequence"/>
</dbReference>
<feature type="coiled-coil region" evidence="1">
    <location>
        <begin position="159"/>
        <end position="212"/>
    </location>
</feature>
<sequence>IPPTSNNYCGPCETRLMTTAPKYWCNFCEEGLCAECFEHHKAIKASRSHITVDFTTFMKLKPFISTIDTECKIHDLPFELYCPNHEATCCSFCATMDHSTCFGLKSLPSVVASFRKSDYLNYLDRRFDVLVNNIEKVIENRVKNKEKISNQSTKSRSDIQILRKEINKHLDNLESQLATKSDKIIQDENEKLENILLRLEEKKSNVNDIKQNFSDLKIGGTNLQVFISSRQIDKTISEVNESLNIEMTDENMSELSLEFKMNPDFEETINQLLNVHLNKEESTVLLDFSTKLSCQDVTKVTAVHVTSFQKSAFKKTSNITCITSLHPRGKIVVADYGSSSISVFNLDGSLVTNVQFSSQPFGVTTVDEYRFAISLPSTESIKMIETTEYTELKEIKLKKPCWGINCVNDLLFVAIRSTEILVLDLAGNAVKTFPTNQNSSIYVHAFRDLHFRSDFEEGCVCCYNSTGNKLWQFKNENTKGARNM</sequence>
<evidence type="ECO:0000313" key="2">
    <source>
        <dbReference type="EMBL" id="VDI61009.1"/>
    </source>
</evidence>
<comment type="caution">
    <text evidence="2">The sequence shown here is derived from an EMBL/GenBank/DDBJ whole genome shotgun (WGS) entry which is preliminary data.</text>
</comment>
<dbReference type="SUPFAM" id="SSF57845">
    <property type="entry name" value="B-box zinc-binding domain"/>
    <property type="match status" value="1"/>
</dbReference>
<evidence type="ECO:0000256" key="1">
    <source>
        <dbReference type="SAM" id="Coils"/>
    </source>
</evidence>
<reference evidence="2" key="1">
    <citation type="submission" date="2018-11" db="EMBL/GenBank/DDBJ databases">
        <authorList>
            <person name="Alioto T."/>
            <person name="Alioto T."/>
        </authorList>
    </citation>
    <scope>NUCLEOTIDE SEQUENCE</scope>
</reference>
<keyword evidence="3" id="KW-1185">Reference proteome</keyword>
<dbReference type="GO" id="GO:0005654">
    <property type="term" value="C:nucleoplasm"/>
    <property type="evidence" value="ECO:0007669"/>
    <property type="project" value="TreeGrafter"/>
</dbReference>
<dbReference type="GO" id="GO:0061630">
    <property type="term" value="F:ubiquitin protein ligase activity"/>
    <property type="evidence" value="ECO:0007669"/>
    <property type="project" value="TreeGrafter"/>
</dbReference>